<dbReference type="Pfam" id="PF22178">
    <property type="entry name" value="Gp5_trimer_C"/>
    <property type="match status" value="1"/>
</dbReference>
<evidence type="ECO:0000259" key="5">
    <source>
        <dbReference type="Pfam" id="PF04717"/>
    </source>
</evidence>
<evidence type="ECO:0000256" key="3">
    <source>
        <dbReference type="ARBA" id="ARBA00022525"/>
    </source>
</evidence>
<dbReference type="InterPro" id="IPR017847">
    <property type="entry name" value="T6SS_RhsGE_Vgr_subset"/>
</dbReference>
<dbReference type="InterPro" id="IPR050708">
    <property type="entry name" value="T6SS_VgrG/RHS"/>
</dbReference>
<reference evidence="7 8" key="1">
    <citation type="journal article" date="2016" name="Microbes Environ.">
        <title>Phylogenetically diverse aerobic anoxygenic phototrophic bacteria isolated from epilithic biofilms in Tama river, Japan.</title>
        <authorList>
            <person name="Hirose S."/>
            <person name="Matsuura K."/>
            <person name="Haruta S."/>
        </authorList>
    </citation>
    <scope>NUCLEOTIDE SEQUENCE [LARGE SCALE GENOMIC DNA]</scope>
    <source>
        <strain evidence="7 8">S08</strain>
    </source>
</reference>
<keyword evidence="8" id="KW-1185">Reference proteome</keyword>
<gene>
    <name evidence="7" type="ORF">Rmf_22770</name>
</gene>
<dbReference type="Pfam" id="PF04717">
    <property type="entry name" value="Phage_base_V"/>
    <property type="match status" value="1"/>
</dbReference>
<dbReference type="InterPro" id="IPR054030">
    <property type="entry name" value="Gp5_Vgr_C"/>
</dbReference>
<dbReference type="SUPFAM" id="SSF69279">
    <property type="entry name" value="Phage tail proteins"/>
    <property type="match status" value="2"/>
</dbReference>
<dbReference type="EMBL" id="AP025637">
    <property type="protein sequence ID" value="BDG72348.1"/>
    <property type="molecule type" value="Genomic_DNA"/>
</dbReference>
<keyword evidence="3" id="KW-0964">Secreted</keyword>
<dbReference type="NCBIfam" id="TIGR01646">
    <property type="entry name" value="vgr_GE"/>
    <property type="match status" value="1"/>
</dbReference>
<evidence type="ECO:0000259" key="6">
    <source>
        <dbReference type="Pfam" id="PF22178"/>
    </source>
</evidence>
<dbReference type="InterPro" id="IPR037026">
    <property type="entry name" value="Vgr_OB-fold_dom_sf"/>
</dbReference>
<dbReference type="RefSeq" id="WP_244459554.1">
    <property type="nucleotide sequence ID" value="NZ_AP025637.1"/>
</dbReference>
<comment type="subcellular location">
    <subcellularLocation>
        <location evidence="1">Secreted</location>
    </subcellularLocation>
</comment>
<accession>A0ABM7Y3B8</accession>
<dbReference type="SUPFAM" id="SSF69349">
    <property type="entry name" value="Phage fibre proteins"/>
    <property type="match status" value="1"/>
</dbReference>
<proteinExistence type="inferred from homology"/>
<comment type="similarity">
    <text evidence="2">Belongs to the VgrG protein family.</text>
</comment>
<sequence length="717" mass="79309">MPYSQTDRILEIQSPLGADALMLVELDGEERISEPYVFKIRFVTELNVTPKDLLGKAVSIQFGYPESAFADGRRKLHGLVRKLRRGAGDRTGMAEEWYAEVVPHLWFLSRTSDCRIFQEKSIPDIVKEVLQMHGVTSVDDRLMGTYAPRDYVVQYRESALDFVQRLMEQEGIFYWHEHTESQHTMVLADSNTAATTCPVGAVGILGGDGGAMSLSRLDDESVVRSGKWTVRDFNFLTPSTILEGTEPTTVAIPEMANRERYDYPGIFEVTADGRTVAKHRIENEETFHLVRRGDGQVSCFSAGMVFEADVRQTRNFLLTEVHHHAEDFSHWTMENWGREPRDPIYTNSFVAIPKTVTFRPERVTPRPFVHGPQTAIVTGPSGEEIHTDEHGRVKVQFHWDRLGQRDDKTSCWIRVSQGWAGQGWGQMHIPRIGHEVIVDFLEGDPDRPIITGRVYNAENTVPYTLPANKTQSGIKSNSSKGGGGSNEFRFEDKKGSEEVYFHAEKDLNSLIENNETRKVGGKGIGNRTTDIKNDETTTILGNKTTKVTKKFDETIGGTETRMVTGNVTETYAANETRTIGGSITETVASNVTRTIGAAVTDTIGGTLSMTVAGAITVTTPSPMTVTSAAVINHVAPSLLQTTPNFYNTGATNGDAYGFVQSNCGFKIENIGMVIGTVGVKIDNFGIAIANGAVEIKNKSMIARTYTFQLKTGFTLHA</sequence>
<dbReference type="Gene3D" id="4.10.220.110">
    <property type="match status" value="1"/>
</dbReference>
<protein>
    <submittedName>
        <fullName evidence="7">Type IV secretion protein Rhs</fullName>
    </submittedName>
</protein>
<evidence type="ECO:0000256" key="4">
    <source>
        <dbReference type="SAM" id="MobiDB-lite"/>
    </source>
</evidence>
<evidence type="ECO:0000313" key="8">
    <source>
        <dbReference type="Proteomes" id="UP000831327"/>
    </source>
</evidence>
<feature type="domain" description="Gp5/Type VI secretion system Vgr protein OB-fold" evidence="5">
    <location>
        <begin position="387"/>
        <end position="455"/>
    </location>
</feature>
<organism evidence="7 8">
    <name type="scientific">Roseomonas fluvialis</name>
    <dbReference type="NCBI Taxonomy" id="1750527"/>
    <lineage>
        <taxon>Bacteria</taxon>
        <taxon>Pseudomonadati</taxon>
        <taxon>Pseudomonadota</taxon>
        <taxon>Alphaproteobacteria</taxon>
        <taxon>Acetobacterales</taxon>
        <taxon>Roseomonadaceae</taxon>
        <taxon>Roseomonas</taxon>
    </lineage>
</organism>
<evidence type="ECO:0000256" key="1">
    <source>
        <dbReference type="ARBA" id="ARBA00004613"/>
    </source>
</evidence>
<dbReference type="Gene3D" id="2.30.110.50">
    <property type="match status" value="1"/>
</dbReference>
<dbReference type="InterPro" id="IPR006531">
    <property type="entry name" value="Gp5/Vgr_OB"/>
</dbReference>
<dbReference type="NCBIfam" id="TIGR03361">
    <property type="entry name" value="VI_Rhs_Vgr"/>
    <property type="match status" value="1"/>
</dbReference>
<evidence type="ECO:0000313" key="7">
    <source>
        <dbReference type="EMBL" id="BDG72348.1"/>
    </source>
</evidence>
<evidence type="ECO:0000256" key="2">
    <source>
        <dbReference type="ARBA" id="ARBA00005558"/>
    </source>
</evidence>
<dbReference type="PANTHER" id="PTHR32305">
    <property type="match status" value="1"/>
</dbReference>
<dbReference type="Pfam" id="PF05954">
    <property type="entry name" value="Phage_GPD"/>
    <property type="match status" value="1"/>
</dbReference>
<name>A0ABM7Y3B8_9PROT</name>
<dbReference type="Proteomes" id="UP000831327">
    <property type="component" value="Chromosome"/>
</dbReference>
<dbReference type="Gene3D" id="2.40.50.230">
    <property type="entry name" value="Gp5 N-terminal domain"/>
    <property type="match status" value="1"/>
</dbReference>
<dbReference type="SUPFAM" id="SSF69255">
    <property type="entry name" value="gp5 N-terminal domain-like"/>
    <property type="match status" value="1"/>
</dbReference>
<dbReference type="Gene3D" id="3.55.50.10">
    <property type="entry name" value="Baseplate protein-like domains"/>
    <property type="match status" value="1"/>
</dbReference>
<dbReference type="InterPro" id="IPR006533">
    <property type="entry name" value="T6SS_Vgr_RhsGE"/>
</dbReference>
<feature type="region of interest" description="Disordered" evidence="4">
    <location>
        <begin position="466"/>
        <end position="490"/>
    </location>
</feature>
<feature type="domain" description="Gp5/Type VI secretion system Vgr C-terminal trimerisation" evidence="6">
    <location>
        <begin position="472"/>
        <end position="581"/>
    </location>
</feature>
<dbReference type="PANTHER" id="PTHR32305:SF15">
    <property type="entry name" value="PROTEIN RHSA-RELATED"/>
    <property type="match status" value="1"/>
</dbReference>